<name>A0AAD9Q1T3_ACRCE</name>
<gene>
    <name evidence="3" type="ORF">P5673_025555</name>
</gene>
<organism evidence="3 4">
    <name type="scientific">Acropora cervicornis</name>
    <name type="common">Staghorn coral</name>
    <dbReference type="NCBI Taxonomy" id="6130"/>
    <lineage>
        <taxon>Eukaryota</taxon>
        <taxon>Metazoa</taxon>
        <taxon>Cnidaria</taxon>
        <taxon>Anthozoa</taxon>
        <taxon>Hexacorallia</taxon>
        <taxon>Scleractinia</taxon>
        <taxon>Astrocoeniina</taxon>
        <taxon>Acroporidae</taxon>
        <taxon>Acropora</taxon>
    </lineage>
</organism>
<reference evidence="3" key="2">
    <citation type="journal article" date="2023" name="Science">
        <title>Genomic signatures of disease resistance in endangered staghorn corals.</title>
        <authorList>
            <person name="Vollmer S.V."/>
            <person name="Selwyn J.D."/>
            <person name="Despard B.A."/>
            <person name="Roesel C.L."/>
        </authorList>
    </citation>
    <scope>NUCLEOTIDE SEQUENCE</scope>
    <source>
        <strain evidence="3">K2</strain>
    </source>
</reference>
<dbReference type="SMART" id="SM00174">
    <property type="entry name" value="RHO"/>
    <property type="match status" value="1"/>
</dbReference>
<dbReference type="EMBL" id="JARQWQ010000080">
    <property type="protein sequence ID" value="KAK2553106.1"/>
    <property type="molecule type" value="Genomic_DNA"/>
</dbReference>
<comment type="caution">
    <text evidence="3">The sequence shown here is derived from an EMBL/GenBank/DDBJ whole genome shotgun (WGS) entry which is preliminary data.</text>
</comment>
<dbReference type="InterPro" id="IPR027417">
    <property type="entry name" value="P-loop_NTPase"/>
</dbReference>
<dbReference type="PANTHER" id="PTHR47978">
    <property type="match status" value="1"/>
</dbReference>
<dbReference type="InterPro" id="IPR005225">
    <property type="entry name" value="Small_GTP-bd"/>
</dbReference>
<dbReference type="GO" id="GO:0003924">
    <property type="term" value="F:GTPase activity"/>
    <property type="evidence" value="ECO:0007669"/>
    <property type="project" value="InterPro"/>
</dbReference>
<dbReference type="PRINTS" id="PR00449">
    <property type="entry name" value="RASTRNSFRMNG"/>
</dbReference>
<sequence length="214" mass="23860">MAEKGYPVYRVALCGKADVGKTSIFRCIRGEEFLDDTSKSPYLAEAEIKVKVNNTTIKMKLVDTAGMEREAPLTRYHYCGSHAILLVYDCDDKDSLNALQGFYKSAKDHAKGAAMVLVRNKIDKDPQCVHKEEADRLVYNQFVSFRCPCQFKIKVETSAKEKTGIKELFDSVADYLIKNVEPSNESTTKGFDHELKVQGVPQPGTKPESSGCSC</sequence>
<dbReference type="Pfam" id="PF00071">
    <property type="entry name" value="Ras"/>
    <property type="match status" value="1"/>
</dbReference>
<protein>
    <submittedName>
        <fullName evidence="3">Ras-related protein Rab-13</fullName>
    </submittedName>
</protein>
<dbReference type="CDD" id="cd00154">
    <property type="entry name" value="Rab"/>
    <property type="match status" value="1"/>
</dbReference>
<dbReference type="SUPFAM" id="SSF52540">
    <property type="entry name" value="P-loop containing nucleoside triphosphate hydrolases"/>
    <property type="match status" value="1"/>
</dbReference>
<reference evidence="3" key="1">
    <citation type="journal article" date="2023" name="G3 (Bethesda)">
        <title>Whole genome assembly and annotation of the endangered Caribbean coral Acropora cervicornis.</title>
        <authorList>
            <person name="Selwyn J.D."/>
            <person name="Vollmer S.V."/>
        </authorList>
    </citation>
    <scope>NUCLEOTIDE SEQUENCE</scope>
    <source>
        <strain evidence="3">K2</strain>
    </source>
</reference>
<evidence type="ECO:0000256" key="2">
    <source>
        <dbReference type="ARBA" id="ARBA00022741"/>
    </source>
</evidence>
<dbReference type="AlphaFoldDB" id="A0AAD9Q1T3"/>
<dbReference type="FunFam" id="3.40.50.300:FF:001329">
    <property type="entry name" value="Small GTP-binding protein, putative"/>
    <property type="match status" value="1"/>
</dbReference>
<evidence type="ECO:0000313" key="3">
    <source>
        <dbReference type="EMBL" id="KAK2553106.1"/>
    </source>
</evidence>
<dbReference type="SMART" id="SM00173">
    <property type="entry name" value="RAS"/>
    <property type="match status" value="1"/>
</dbReference>
<comment type="similarity">
    <text evidence="1">Belongs to the small GTPase superfamily. Rab family.</text>
</comment>
<evidence type="ECO:0000313" key="4">
    <source>
        <dbReference type="Proteomes" id="UP001249851"/>
    </source>
</evidence>
<dbReference type="NCBIfam" id="TIGR00231">
    <property type="entry name" value="small_GTP"/>
    <property type="match status" value="1"/>
</dbReference>
<dbReference type="InterPro" id="IPR001806">
    <property type="entry name" value="Small_GTPase"/>
</dbReference>
<accession>A0AAD9Q1T3</accession>
<dbReference type="Proteomes" id="UP001249851">
    <property type="component" value="Unassembled WGS sequence"/>
</dbReference>
<dbReference type="Gene3D" id="3.40.50.300">
    <property type="entry name" value="P-loop containing nucleotide triphosphate hydrolases"/>
    <property type="match status" value="1"/>
</dbReference>
<dbReference type="PROSITE" id="PS51419">
    <property type="entry name" value="RAB"/>
    <property type="match status" value="1"/>
</dbReference>
<proteinExistence type="inferred from homology"/>
<keyword evidence="2" id="KW-0547">Nucleotide-binding</keyword>
<evidence type="ECO:0000256" key="1">
    <source>
        <dbReference type="ARBA" id="ARBA00006270"/>
    </source>
</evidence>
<dbReference type="GO" id="GO:0005525">
    <property type="term" value="F:GTP binding"/>
    <property type="evidence" value="ECO:0007669"/>
    <property type="project" value="InterPro"/>
</dbReference>
<dbReference type="SMART" id="SM00175">
    <property type="entry name" value="RAB"/>
    <property type="match status" value="1"/>
</dbReference>
<keyword evidence="4" id="KW-1185">Reference proteome</keyword>